<organism evidence="3 4">
    <name type="scientific">Afipia felis</name>
    <name type="common">Cat scratch disease bacillus</name>
    <dbReference type="NCBI Taxonomy" id="1035"/>
    <lineage>
        <taxon>Bacteria</taxon>
        <taxon>Pseudomonadati</taxon>
        <taxon>Pseudomonadota</taxon>
        <taxon>Alphaproteobacteria</taxon>
        <taxon>Hyphomicrobiales</taxon>
        <taxon>Nitrobacteraceae</taxon>
        <taxon>Afipia</taxon>
    </lineage>
</organism>
<keyword evidence="1" id="KW-0238">DNA-binding</keyword>
<evidence type="ECO:0000313" key="3">
    <source>
        <dbReference type="EMBL" id="CEG10432.1"/>
    </source>
</evidence>
<dbReference type="NCBIfam" id="NF007429">
    <property type="entry name" value="PRK09974.1"/>
    <property type="match status" value="1"/>
</dbReference>
<gene>
    <name evidence="3" type="primary">prlF</name>
    <name evidence="3" type="ORF">BN961_03872</name>
</gene>
<dbReference type="GO" id="GO:0001558">
    <property type="term" value="P:regulation of cell growth"/>
    <property type="evidence" value="ECO:0007669"/>
    <property type="project" value="InterPro"/>
</dbReference>
<dbReference type="GO" id="GO:0097351">
    <property type="term" value="F:toxin sequestering activity"/>
    <property type="evidence" value="ECO:0007669"/>
    <property type="project" value="InterPro"/>
</dbReference>
<name>A0A090MVB9_AFIFE</name>
<keyword evidence="4" id="KW-1185">Reference proteome</keyword>
<dbReference type="Pfam" id="PF15937">
    <property type="entry name" value="PrlF_antitoxin"/>
    <property type="match status" value="1"/>
</dbReference>
<accession>A0A090MVB9</accession>
<evidence type="ECO:0000313" key="4">
    <source>
        <dbReference type="Proteomes" id="UP000035762"/>
    </source>
</evidence>
<dbReference type="GO" id="GO:0003677">
    <property type="term" value="F:DNA binding"/>
    <property type="evidence" value="ECO:0007669"/>
    <property type="project" value="UniProtKB-UniRule"/>
</dbReference>
<sequence>MAKTAEILEIPATITERGQTTVPAAIRKMLALGKRDHVVFRGLADGTVMISRREARTDEADPVIGKFLEFLARDMTNEPGRIRPVPKSLVARGKGLVRGIRVDLDAALPDDDA</sequence>
<evidence type="ECO:0000256" key="1">
    <source>
        <dbReference type="PROSITE-ProRule" id="PRU01076"/>
    </source>
</evidence>
<dbReference type="SUPFAM" id="SSF89447">
    <property type="entry name" value="AbrB/MazE/MraZ-like"/>
    <property type="match status" value="1"/>
</dbReference>
<dbReference type="RefSeq" id="WP_048758112.1">
    <property type="nucleotide sequence ID" value="NZ_CCAZ020000003.1"/>
</dbReference>
<dbReference type="AlphaFoldDB" id="A0A090MVB9"/>
<dbReference type="GO" id="GO:0003700">
    <property type="term" value="F:DNA-binding transcription factor activity"/>
    <property type="evidence" value="ECO:0007669"/>
    <property type="project" value="InterPro"/>
</dbReference>
<protein>
    <submittedName>
        <fullName evidence="3">HtrA suppressor protein SohA</fullName>
    </submittedName>
</protein>
<proteinExistence type="predicted"/>
<dbReference type="EMBL" id="CCAZ020000003">
    <property type="protein sequence ID" value="CEG10432.1"/>
    <property type="molecule type" value="Genomic_DNA"/>
</dbReference>
<dbReference type="InterPro" id="IPR037914">
    <property type="entry name" value="SpoVT-AbrB_sf"/>
</dbReference>
<dbReference type="InterPro" id="IPR031848">
    <property type="entry name" value="PrlF_antitoxin"/>
</dbReference>
<feature type="domain" description="SpoVT-AbrB" evidence="2">
    <location>
        <begin position="9"/>
        <end position="55"/>
    </location>
</feature>
<dbReference type="Proteomes" id="UP000035762">
    <property type="component" value="Unassembled WGS sequence"/>
</dbReference>
<dbReference type="Gene3D" id="2.10.260.10">
    <property type="match status" value="1"/>
</dbReference>
<dbReference type="STRING" id="1035.BN961_03872"/>
<comment type="caution">
    <text evidence="3">The sequence shown here is derived from an EMBL/GenBank/DDBJ whole genome shotgun (WGS) entry which is preliminary data.</text>
</comment>
<dbReference type="OrthoDB" id="9809003at2"/>
<evidence type="ECO:0000259" key="2">
    <source>
        <dbReference type="PROSITE" id="PS51740"/>
    </source>
</evidence>
<reference evidence="3 4" key="1">
    <citation type="journal article" date="2014" name="Genome Announc.">
        <title>Genome Sequence of Afipia felis Strain 76713, Isolated in Hospital Water Using an Amoeba Co-Culture Procedure.</title>
        <authorList>
            <person name="Benamar S."/>
            <person name="La Scola B."/>
            <person name="Croce O."/>
        </authorList>
    </citation>
    <scope>NUCLEOTIDE SEQUENCE [LARGE SCALE GENOMIC DNA]</scope>
    <source>
        <strain evidence="3 4">76713</strain>
    </source>
</reference>
<dbReference type="PROSITE" id="PS51740">
    <property type="entry name" value="SPOVT_ABRB"/>
    <property type="match status" value="1"/>
</dbReference>
<dbReference type="InterPro" id="IPR007159">
    <property type="entry name" value="SpoVT-AbrB_dom"/>
</dbReference>